<comment type="catalytic activity">
    <reaction evidence="7">
        <text>Hydrolysis of oligopeptides, with broad specificity. Gly or Ala commonly occur as P1 or P1' residues, but more distant residues are also important, as is shown by the fact that Z-Gly-Pro-Gly-|-Gly-Pro-Ala is cleaved, but not Z-(Gly)(5).</text>
        <dbReference type="EC" id="3.4.24.70"/>
    </reaction>
</comment>
<evidence type="ECO:0000256" key="8">
    <source>
        <dbReference type="ARBA" id="ARBA00026100"/>
    </source>
</evidence>
<name>A0A1X9HIK0_9GAMM</name>
<keyword evidence="4 9" id="KW-0378">Hydrolase</keyword>
<dbReference type="GO" id="GO:0005829">
    <property type="term" value="C:cytosol"/>
    <property type="evidence" value="ECO:0007669"/>
    <property type="project" value="UniProtKB-ARBA"/>
</dbReference>
<keyword evidence="6 9" id="KW-0482">Metalloprotease</keyword>
<dbReference type="InterPro" id="IPR001567">
    <property type="entry name" value="Pept_M3A_M3B_dom"/>
</dbReference>
<evidence type="ECO:0000256" key="4">
    <source>
        <dbReference type="ARBA" id="ARBA00022801"/>
    </source>
</evidence>
<keyword evidence="2 9" id="KW-0645">Protease</keyword>
<evidence type="ECO:0000256" key="5">
    <source>
        <dbReference type="ARBA" id="ARBA00022833"/>
    </source>
</evidence>
<dbReference type="InterPro" id="IPR024079">
    <property type="entry name" value="MetalloPept_cat_dom_sf"/>
</dbReference>
<dbReference type="InterPro" id="IPR045666">
    <property type="entry name" value="OpdA_N"/>
</dbReference>
<evidence type="ECO:0000313" key="12">
    <source>
        <dbReference type="EMBL" id="ANG60413.1"/>
    </source>
</evidence>
<dbReference type="InterPro" id="IPR034005">
    <property type="entry name" value="M3A_DCP"/>
</dbReference>
<dbReference type="CDD" id="cd06456">
    <property type="entry name" value="M3A_DCP"/>
    <property type="match status" value="1"/>
</dbReference>
<dbReference type="AlphaFoldDB" id="A0A1X9HIK0"/>
<evidence type="ECO:0000256" key="2">
    <source>
        <dbReference type="ARBA" id="ARBA00022670"/>
    </source>
</evidence>
<sequence length="680" mass="77771">MTNPLLESSGLPKFASIKAEHVVPAVKERLANYRQVIEKVLTENSPFTWDNLCQPISEAKNQFGRVWSPVKHLNAVKNSPEFRVAYEQCLRMVAEFDTWMGQHKGLYQAYKSLKENPAFRELPQSQRKAIEDTLLDFTLSGVALPEEKQKRYGEITARLSELSSQFGNNVLDATMGWTKLITDECDLSGLPESAQNAAKAAAKAKGLDGWLLTLDPPIYNSVISYADDRDLREEIYTAYITRASELGPNACKWDNTSIMEEILALRHERALLLGFKNYAENSLATKMAKTPQEVLDFLNDLVNRAHRQGEREMEELCDFAFSHYWIDDLEGWDVKYYSEKQKQHDFSFDEEQLRAYFPEQRALNGLFEVVRRIYGITAKERHDVETWHPDVRFFDLYDEKQTLRGSCYLDLYARENKRGGAWKSSYVDRMRLASGELQKPVVFINCNFNGPVGDKPALFTHSEVKTLFHEFGHGLHSMLTLVETLDVAGTNGVPWDAVECPSQFMENWCWEPEALAFISGHYETKEPLPKEMLDNMLAAKNFQSAMSVLRQLKFGLFDFRLHVEYDPAKGAQILPILQSVEEHVSVVPTQDDDRFPHSFSHIFSGGYAAGYYSYMWADVLAADAYSRFSEEGIFNRTTGQSFLDDYLTLGGSMDPMTLFIRFRGRKPSLDALLKRLGITE</sequence>
<dbReference type="FunFam" id="3.40.390.10:FF:000009">
    <property type="entry name" value="Oligopeptidase A"/>
    <property type="match status" value="1"/>
</dbReference>
<reference evidence="12" key="1">
    <citation type="submission" date="2015-12" db="EMBL/GenBank/DDBJ databases">
        <title>Oligopeptidase secreted by Xenorhabdus indica HS71.</title>
        <authorList>
            <person name="Abouelhag H.A."/>
        </authorList>
    </citation>
    <scope>NUCLEOTIDE SEQUENCE</scope>
    <source>
        <strain evidence="12">HS71</strain>
    </source>
</reference>
<dbReference type="EMBL" id="KU325494">
    <property type="protein sequence ID" value="ANG60413.1"/>
    <property type="molecule type" value="Genomic_DNA"/>
</dbReference>
<keyword evidence="3 9" id="KW-0479">Metal-binding</keyword>
<dbReference type="GO" id="GO:0046872">
    <property type="term" value="F:metal ion binding"/>
    <property type="evidence" value="ECO:0007669"/>
    <property type="project" value="UniProtKB-UniRule"/>
</dbReference>
<evidence type="ECO:0000256" key="6">
    <source>
        <dbReference type="ARBA" id="ARBA00023049"/>
    </source>
</evidence>
<dbReference type="GO" id="GO:0006518">
    <property type="term" value="P:peptide metabolic process"/>
    <property type="evidence" value="ECO:0007669"/>
    <property type="project" value="TreeGrafter"/>
</dbReference>
<comment type="cofactor">
    <cofactor evidence="9">
        <name>Zn(2+)</name>
        <dbReference type="ChEBI" id="CHEBI:29105"/>
    </cofactor>
    <text evidence="9">Binds 1 zinc ion.</text>
</comment>
<dbReference type="InterPro" id="IPR045090">
    <property type="entry name" value="Pept_M3A_M3B"/>
</dbReference>
<evidence type="ECO:0000259" key="10">
    <source>
        <dbReference type="Pfam" id="PF01432"/>
    </source>
</evidence>
<dbReference type="InterPro" id="IPR024080">
    <property type="entry name" value="Neurolysin/TOP_N"/>
</dbReference>
<organism evidence="12">
    <name type="scientific">Xenorhabdus indica</name>
    <dbReference type="NCBI Taxonomy" id="333964"/>
    <lineage>
        <taxon>Bacteria</taxon>
        <taxon>Pseudomonadati</taxon>
        <taxon>Pseudomonadota</taxon>
        <taxon>Gammaproteobacteria</taxon>
        <taxon>Enterobacterales</taxon>
        <taxon>Morganellaceae</taxon>
        <taxon>Xenorhabdus</taxon>
    </lineage>
</organism>
<proteinExistence type="inferred from homology"/>
<dbReference type="SUPFAM" id="SSF55486">
    <property type="entry name" value="Metalloproteases ('zincins'), catalytic domain"/>
    <property type="match status" value="1"/>
</dbReference>
<comment type="similarity">
    <text evidence="1 9">Belongs to the peptidase M3 family.</text>
</comment>
<dbReference type="PANTHER" id="PTHR11804">
    <property type="entry name" value="PROTEASE M3 THIMET OLIGOPEPTIDASE-RELATED"/>
    <property type="match status" value="1"/>
</dbReference>
<evidence type="ECO:0000256" key="1">
    <source>
        <dbReference type="ARBA" id="ARBA00006040"/>
    </source>
</evidence>
<feature type="domain" description="Peptidase M3A/M3B catalytic" evidence="10">
    <location>
        <begin position="224"/>
        <end position="677"/>
    </location>
</feature>
<dbReference type="RefSeq" id="WP_047680275.1">
    <property type="nucleotide sequence ID" value="NZ_CAWPSA010000055.1"/>
</dbReference>
<evidence type="ECO:0000256" key="9">
    <source>
        <dbReference type="RuleBase" id="RU003435"/>
    </source>
</evidence>
<dbReference type="Gene3D" id="1.20.1050.40">
    <property type="entry name" value="Endopeptidase. Chain P, domain 1"/>
    <property type="match status" value="1"/>
</dbReference>
<dbReference type="InterPro" id="IPR024077">
    <property type="entry name" value="Neurolysin/TOP_dom2"/>
</dbReference>
<feature type="domain" description="Oligopeptidase A N-terminal" evidence="11">
    <location>
        <begin position="30"/>
        <end position="149"/>
    </location>
</feature>
<dbReference type="EC" id="3.4.24.70" evidence="8"/>
<dbReference type="NCBIfam" id="NF008159">
    <property type="entry name" value="PRK10911.1"/>
    <property type="match status" value="1"/>
</dbReference>
<feature type="non-terminal residue" evidence="12">
    <location>
        <position position="680"/>
    </location>
</feature>
<accession>A0A1X9HIK0</accession>
<dbReference type="Pfam" id="PF19310">
    <property type="entry name" value="TOP_N"/>
    <property type="match status" value="1"/>
</dbReference>
<evidence type="ECO:0000259" key="11">
    <source>
        <dbReference type="Pfam" id="PF19310"/>
    </source>
</evidence>
<protein>
    <recommendedName>
        <fullName evidence="8">oligopeptidase A</fullName>
        <ecNumber evidence="8">3.4.24.70</ecNumber>
    </recommendedName>
</protein>
<dbReference type="Gene3D" id="1.10.1370.10">
    <property type="entry name" value="Neurolysin, domain 3"/>
    <property type="match status" value="1"/>
</dbReference>
<keyword evidence="5 9" id="KW-0862">Zinc</keyword>
<dbReference type="GO" id="GO:0006508">
    <property type="term" value="P:proteolysis"/>
    <property type="evidence" value="ECO:0007669"/>
    <property type="project" value="UniProtKB-KW"/>
</dbReference>
<dbReference type="Pfam" id="PF01432">
    <property type="entry name" value="Peptidase_M3"/>
    <property type="match status" value="1"/>
</dbReference>
<evidence type="ECO:0000256" key="7">
    <source>
        <dbReference type="ARBA" id="ARBA00024603"/>
    </source>
</evidence>
<evidence type="ECO:0000256" key="3">
    <source>
        <dbReference type="ARBA" id="ARBA00022723"/>
    </source>
</evidence>
<dbReference type="PANTHER" id="PTHR11804:SF84">
    <property type="entry name" value="SACCHAROLYSIN"/>
    <property type="match status" value="1"/>
</dbReference>
<dbReference type="Gene3D" id="3.40.390.10">
    <property type="entry name" value="Collagenase (Catalytic Domain)"/>
    <property type="match status" value="1"/>
</dbReference>
<dbReference type="GO" id="GO:0004222">
    <property type="term" value="F:metalloendopeptidase activity"/>
    <property type="evidence" value="ECO:0007669"/>
    <property type="project" value="UniProtKB-EC"/>
</dbReference>